<dbReference type="Proteomes" id="UP000282654">
    <property type="component" value="Unassembled WGS sequence"/>
</dbReference>
<comment type="subcellular location">
    <subcellularLocation>
        <location evidence="1">Cell membrane</location>
        <topology evidence="1">Multi-pass membrane protein</topology>
    </subcellularLocation>
</comment>
<evidence type="ECO:0000313" key="9">
    <source>
        <dbReference type="Proteomes" id="UP000282654"/>
    </source>
</evidence>
<feature type="transmembrane region" description="Helical" evidence="6">
    <location>
        <begin position="81"/>
        <end position="98"/>
    </location>
</feature>
<feature type="transmembrane region" description="Helical" evidence="6">
    <location>
        <begin position="224"/>
        <end position="246"/>
    </location>
</feature>
<keyword evidence="3 6" id="KW-0812">Transmembrane</keyword>
<evidence type="ECO:0000256" key="6">
    <source>
        <dbReference type="SAM" id="Phobius"/>
    </source>
</evidence>
<evidence type="ECO:0000256" key="5">
    <source>
        <dbReference type="ARBA" id="ARBA00023136"/>
    </source>
</evidence>
<dbReference type="RefSeq" id="WP_123927258.1">
    <property type="nucleotide sequence ID" value="NZ_RKRE01000001.1"/>
</dbReference>
<gene>
    <name evidence="8" type="ORF">EDD75_0400</name>
</gene>
<accession>A0A3N5BPN7</accession>
<keyword evidence="4 6" id="KW-1133">Transmembrane helix</keyword>
<feature type="transmembrane region" description="Helical" evidence="6">
    <location>
        <begin position="6"/>
        <end position="22"/>
    </location>
</feature>
<reference evidence="8 9" key="1">
    <citation type="submission" date="2018-11" db="EMBL/GenBank/DDBJ databases">
        <title>Genomic Encyclopedia of Type Strains, Phase IV (KMG-IV): sequencing the most valuable type-strain genomes for metagenomic binning, comparative biology and taxonomic classification.</title>
        <authorList>
            <person name="Goeker M."/>
        </authorList>
    </citation>
    <scope>NUCLEOTIDE SEQUENCE [LARGE SCALE GENOMIC DNA]</scope>
    <source>
        <strain evidence="8 9">DSM 102936</strain>
    </source>
</reference>
<sequence>MPLIFFFVAAAAFSFFCGVALLKRRNPILEMVALQKKGKEAARRSFLRELWRCDDDLLSVGVVSALTTAAVVYGLTRFVPAAVLFAALAFVFVPRFYGRVLQEKRKAAFLQHLARCVAGMCSVLRASPDVLNALEYGAKSVPEPMRSEVLFVLDKAKSNTPISEAAQQMAERVGLEEVRVLAEGLSLVTDVGGPAGIKLLESTVEFLKERAMLRRKVSAATADIRLGFTIGSVFPFGLAGLMALAMPEYRAAFSSPSGRLPILLAVALVVVGHVIVRKLLKGAEEVL</sequence>
<organism evidence="8 9">
    <name type="scientific">Thermodesulfitimonas autotrophica</name>
    <dbReference type="NCBI Taxonomy" id="1894989"/>
    <lineage>
        <taxon>Bacteria</taxon>
        <taxon>Bacillati</taxon>
        <taxon>Bacillota</taxon>
        <taxon>Clostridia</taxon>
        <taxon>Thermoanaerobacterales</taxon>
        <taxon>Thermoanaerobacteraceae</taxon>
        <taxon>Thermodesulfitimonas</taxon>
    </lineage>
</organism>
<dbReference type="OrthoDB" id="1724071at2"/>
<dbReference type="GO" id="GO:0005886">
    <property type="term" value="C:plasma membrane"/>
    <property type="evidence" value="ECO:0007669"/>
    <property type="project" value="UniProtKB-SubCell"/>
</dbReference>
<feature type="transmembrane region" description="Helical" evidence="6">
    <location>
        <begin position="57"/>
        <end position="75"/>
    </location>
</feature>
<evidence type="ECO:0000256" key="2">
    <source>
        <dbReference type="ARBA" id="ARBA00022475"/>
    </source>
</evidence>
<dbReference type="EMBL" id="RKRE01000001">
    <property type="protein sequence ID" value="RPF49582.1"/>
    <property type="molecule type" value="Genomic_DNA"/>
</dbReference>
<evidence type="ECO:0000256" key="1">
    <source>
        <dbReference type="ARBA" id="ARBA00004651"/>
    </source>
</evidence>
<dbReference type="AlphaFoldDB" id="A0A3N5BPN7"/>
<dbReference type="PANTHER" id="PTHR35007">
    <property type="entry name" value="INTEGRAL MEMBRANE PROTEIN-RELATED"/>
    <property type="match status" value="1"/>
</dbReference>
<keyword evidence="2" id="KW-1003">Cell membrane</keyword>
<keyword evidence="5 6" id="KW-0472">Membrane</keyword>
<feature type="transmembrane region" description="Helical" evidence="6">
    <location>
        <begin position="258"/>
        <end position="276"/>
    </location>
</feature>
<keyword evidence="9" id="KW-1185">Reference proteome</keyword>
<dbReference type="InterPro" id="IPR018076">
    <property type="entry name" value="T2SS_GspF_dom"/>
</dbReference>
<evidence type="ECO:0000313" key="8">
    <source>
        <dbReference type="EMBL" id="RPF49582.1"/>
    </source>
</evidence>
<proteinExistence type="predicted"/>
<protein>
    <submittedName>
        <fullName evidence="8">Flp pilus assembly protein TadB</fullName>
    </submittedName>
</protein>
<dbReference type="Pfam" id="PF00482">
    <property type="entry name" value="T2SSF"/>
    <property type="match status" value="1"/>
</dbReference>
<name>A0A3N5BPN7_9THEO</name>
<feature type="domain" description="Type II secretion system protein GspF" evidence="7">
    <location>
        <begin position="120"/>
        <end position="242"/>
    </location>
</feature>
<comment type="caution">
    <text evidence="8">The sequence shown here is derived from an EMBL/GenBank/DDBJ whole genome shotgun (WGS) entry which is preliminary data.</text>
</comment>
<evidence type="ECO:0000256" key="3">
    <source>
        <dbReference type="ARBA" id="ARBA00022692"/>
    </source>
</evidence>
<dbReference type="PANTHER" id="PTHR35007:SF1">
    <property type="entry name" value="PILUS ASSEMBLY PROTEIN"/>
    <property type="match status" value="1"/>
</dbReference>
<evidence type="ECO:0000256" key="4">
    <source>
        <dbReference type="ARBA" id="ARBA00022989"/>
    </source>
</evidence>
<evidence type="ECO:0000259" key="7">
    <source>
        <dbReference type="Pfam" id="PF00482"/>
    </source>
</evidence>